<evidence type="ECO:0000256" key="4">
    <source>
        <dbReference type="SAM" id="MobiDB-lite"/>
    </source>
</evidence>
<dbReference type="InterPro" id="IPR011600">
    <property type="entry name" value="Pept_C14_caspase"/>
</dbReference>
<evidence type="ECO:0000313" key="7">
    <source>
        <dbReference type="Proteomes" id="UP000663827"/>
    </source>
</evidence>
<evidence type="ECO:0000256" key="2">
    <source>
        <dbReference type="ARBA" id="ARBA00022703"/>
    </source>
</evidence>
<dbReference type="GO" id="GO:0004197">
    <property type="term" value="F:cysteine-type endopeptidase activity"/>
    <property type="evidence" value="ECO:0007669"/>
    <property type="project" value="InterPro"/>
</dbReference>
<feature type="non-terminal residue" evidence="6">
    <location>
        <position position="1"/>
    </location>
</feature>
<comment type="similarity">
    <text evidence="1">Belongs to the peptidase C14B family.</text>
</comment>
<dbReference type="GO" id="GO:0006508">
    <property type="term" value="P:proteolysis"/>
    <property type="evidence" value="ECO:0007669"/>
    <property type="project" value="InterPro"/>
</dbReference>
<gene>
    <name evidence="6" type="ORF">RDB_LOCUS171474</name>
</gene>
<evidence type="ECO:0000259" key="5">
    <source>
        <dbReference type="Pfam" id="PF00656"/>
    </source>
</evidence>
<dbReference type="Pfam" id="PF00656">
    <property type="entry name" value="Peptidase_C14"/>
    <property type="match status" value="2"/>
</dbReference>
<evidence type="ECO:0000256" key="1">
    <source>
        <dbReference type="ARBA" id="ARBA00009005"/>
    </source>
</evidence>
<keyword evidence="3" id="KW-0378">Hydrolase</keyword>
<comment type="caution">
    <text evidence="6">The sequence shown here is derived from an EMBL/GenBank/DDBJ whole genome shotgun (WGS) entry which is preliminary data.</text>
</comment>
<sequence length="1653" mass="183131">VDPLLCTDQASHVLLAACGSREKAWEQEQRGQFTTALLTALKTCGAEKVTYHNLLISLPQLINQSPHCYGTNKSRVLFDSRVSSFKPAYIPIAIDRGALVLGAGISSGVTSESIWEVYGSTVDDSPPLGRFIAGIPRISTTVLNTLTDNHQRYILGGDLEEQTRLYARQVGAGVGNELKVWFSDQVESSLFQISDPKKPSGNPTGHEVNYVRHPQREGADLRVEIHDPNLVPGRGEVVFSLCDSLAERYGVSKLDRRKPANRSDVETVLFAAAKWNWHLRRTNTHHIENHTQSIVGMEMYKVGERTRGGRRELLQTPGPVLVKCDDHTSTGLVELIVRDRDLYGIKLSNKRNVPLHVKMFFFDATDFSIVELFGHSASNDQGDPELPASGELFIGDGRDGGVASKISVDDQQEQEPPAGDPIANTGETQVAKDPAQKLYGLVIGINDYPSLGLLRGAVADANDMTNFLTDDLHIPPDHIINLRNKEATREAIIQAFVALQKDTRIQPGDPILIYYAGHGGLAKADQDWKDRYGADKIQVIFPYDYQLKDPESSNPVDVNCIPDKTIARLLNQLAEEKGDNITVIFDSCHSASGSRDNESDRKAINVDRRARTAEVELEIPHDIDDDIFEVAEPPGRQRRDAELLLNVDQTSHIHLAACGVRQKAFEENGQGVFTAAILKKFRESRVDSITYHNLTKSLEMTSDDQSPQCYGKHKNRKLFNSRISSRNVHFIPVNFKKGVFALEAGDASGVTPGSIWQLHKSPTEGSPSVGKFRVKDLCGSEATLEATESIDSLLVGDGNRWFAQCTQIGPGNELKVWISLDDRKLLFQDASHMGGAHESGIGYIITPTADEADVRLEIRHPDPAMRTLQPHVVFHWCDNLAKKYGASELKHKKSTSRREVETVLFAAAKWRWHLQRGNSVGRLLERGVTMDMLKVGNRVNRRRTFLPKPEPVRINGDEVVDFTVESSTLHGFKLNSKVPRPLYVRMFYFDATDFSIGDMFGHNVAYGEDTPNVVANGSLLIGDGADGGTPIKFNIAPGNEVEMGYMKVFWSTEPLELDHVAQKSAFEMKPGEFMRGAEVSSARSGTALHALIIGIDQYPKLLKLTAAIADAKKMVAFLIADLKVPKDHIVELYDQHASRQAIINGFKVLKTNTRIRVNDPILIFFAGHGGLTDAPPQWKQKQGTNKVQVIFPHDYGLPIAKTNDVVNCIPDSTIAELLNQLAEVKGDNITVIFDSCHSASGTRDDTEHPDLRARSEEVQFPIPHDIDSDILAHSSLGSKIGRGIELLFHSDQSSHVHIAACGSAQKAWEDSGTGLFTQILLDTIRKSRIDNITYESLIKALPKLSQQSPHCYGLNKSRILFGSRLNLQTRVFVPVVCTRNAGGYSLSLEAGEASGITEGSVWDLYESTTEDSLPKARVVARPPGVKATNLDLLNKQHTRWLNQLVKAASGYEEIRVYARCLHAGQGTELKVWTTSQDLKSLLATTAPNAVGNTTNEFGYVMHKERDNADVQLEVHPSTRQETCLTPNSQVGFRLCDRVAETYGTAVLKHRKPAIREEIETVLFAAAKWSWHLHRTNTSPNQIHSVKMMKVATRVGTSREYLKEPTIMAENSKGIIEFIPRANDLYGIELTSCAKVPLYIRGFYFDATDFSIGE</sequence>
<dbReference type="GO" id="GO:0005737">
    <property type="term" value="C:cytoplasm"/>
    <property type="evidence" value="ECO:0007669"/>
    <property type="project" value="TreeGrafter"/>
</dbReference>
<keyword evidence="3" id="KW-0645">Protease</keyword>
<organism evidence="6 7">
    <name type="scientific">Rhizoctonia solani</name>
    <dbReference type="NCBI Taxonomy" id="456999"/>
    <lineage>
        <taxon>Eukaryota</taxon>
        <taxon>Fungi</taxon>
        <taxon>Dikarya</taxon>
        <taxon>Basidiomycota</taxon>
        <taxon>Agaricomycotina</taxon>
        <taxon>Agaricomycetes</taxon>
        <taxon>Cantharellales</taxon>
        <taxon>Ceratobasidiaceae</taxon>
        <taxon>Rhizoctonia</taxon>
    </lineage>
</organism>
<keyword evidence="3" id="KW-0788">Thiol protease</keyword>
<dbReference type="InterPro" id="IPR029030">
    <property type="entry name" value="Caspase-like_dom_sf"/>
</dbReference>
<evidence type="ECO:0000313" key="6">
    <source>
        <dbReference type="EMBL" id="CAE7223998.1"/>
    </source>
</evidence>
<feature type="domain" description="Peptidase C14 caspase" evidence="5">
    <location>
        <begin position="441"/>
        <end position="716"/>
    </location>
</feature>
<name>A0A8H3ECR4_9AGAM</name>
<evidence type="ECO:0000256" key="3">
    <source>
        <dbReference type="ARBA" id="ARBA00022807"/>
    </source>
</evidence>
<dbReference type="InterPro" id="IPR050452">
    <property type="entry name" value="Metacaspase"/>
</dbReference>
<dbReference type="SUPFAM" id="SSF52129">
    <property type="entry name" value="Caspase-like"/>
    <property type="match status" value="1"/>
</dbReference>
<dbReference type="GO" id="GO:0006915">
    <property type="term" value="P:apoptotic process"/>
    <property type="evidence" value="ECO:0007669"/>
    <property type="project" value="UniProtKB-KW"/>
</dbReference>
<dbReference type="PANTHER" id="PTHR48104:SF30">
    <property type="entry name" value="METACASPASE-1"/>
    <property type="match status" value="1"/>
</dbReference>
<dbReference type="PANTHER" id="PTHR48104">
    <property type="entry name" value="METACASPASE-4"/>
    <property type="match status" value="1"/>
</dbReference>
<protein>
    <recommendedName>
        <fullName evidence="5">Peptidase C14 caspase domain-containing protein</fullName>
    </recommendedName>
</protein>
<feature type="domain" description="Peptidase C14 caspase" evidence="5">
    <location>
        <begin position="1089"/>
        <end position="1338"/>
    </location>
</feature>
<dbReference type="Gene3D" id="3.40.50.1460">
    <property type="match status" value="3"/>
</dbReference>
<feature type="region of interest" description="Disordered" evidence="4">
    <location>
        <begin position="403"/>
        <end position="429"/>
    </location>
</feature>
<keyword evidence="2" id="KW-0053">Apoptosis</keyword>
<dbReference type="EMBL" id="CAJNJQ010006216">
    <property type="protein sequence ID" value="CAE7223998.1"/>
    <property type="molecule type" value="Genomic_DNA"/>
</dbReference>
<accession>A0A8H3ECR4</accession>
<reference evidence="6" key="1">
    <citation type="submission" date="2021-01" db="EMBL/GenBank/DDBJ databases">
        <authorList>
            <person name="Kaushik A."/>
        </authorList>
    </citation>
    <scope>NUCLEOTIDE SEQUENCE</scope>
    <source>
        <strain evidence="6">AG5</strain>
    </source>
</reference>
<dbReference type="Proteomes" id="UP000663827">
    <property type="component" value="Unassembled WGS sequence"/>
</dbReference>
<proteinExistence type="inferred from homology"/>